<evidence type="ECO:0000313" key="11">
    <source>
        <dbReference type="Proteomes" id="UP001597197"/>
    </source>
</evidence>
<gene>
    <name evidence="10" type="ORF">ACFSDX_15800</name>
</gene>
<dbReference type="InterPro" id="IPR005467">
    <property type="entry name" value="His_kinase_dom"/>
</dbReference>
<dbReference type="CDD" id="cd00075">
    <property type="entry name" value="HATPase"/>
    <property type="match status" value="1"/>
</dbReference>
<comment type="catalytic activity">
    <reaction evidence="1">
        <text>ATP + protein L-histidine = ADP + protein N-phospho-L-histidine.</text>
        <dbReference type="EC" id="2.7.13.3"/>
    </reaction>
</comment>
<dbReference type="SMART" id="SM00388">
    <property type="entry name" value="HisKA"/>
    <property type="match status" value="1"/>
</dbReference>
<keyword evidence="5 8" id="KW-0812">Transmembrane</keyword>
<keyword evidence="11" id="KW-1185">Reference proteome</keyword>
<feature type="transmembrane region" description="Helical" evidence="8">
    <location>
        <begin position="134"/>
        <end position="157"/>
    </location>
</feature>
<dbReference type="Gene3D" id="1.10.287.130">
    <property type="match status" value="1"/>
</dbReference>
<dbReference type="InterPro" id="IPR036097">
    <property type="entry name" value="HisK_dim/P_sf"/>
</dbReference>
<dbReference type="Gene3D" id="3.30.565.10">
    <property type="entry name" value="Histidine kinase-like ATPase, C-terminal domain"/>
    <property type="match status" value="1"/>
</dbReference>
<dbReference type="PANTHER" id="PTHR45436:SF5">
    <property type="entry name" value="SENSOR HISTIDINE KINASE TRCS"/>
    <property type="match status" value="1"/>
</dbReference>
<dbReference type="InterPro" id="IPR050428">
    <property type="entry name" value="TCS_sensor_his_kinase"/>
</dbReference>
<evidence type="ECO:0000256" key="7">
    <source>
        <dbReference type="ARBA" id="ARBA00022989"/>
    </source>
</evidence>
<reference evidence="11" key="1">
    <citation type="journal article" date="2019" name="Int. J. Syst. Evol. Microbiol.">
        <title>The Global Catalogue of Microorganisms (GCM) 10K type strain sequencing project: providing services to taxonomists for standard genome sequencing and annotation.</title>
        <authorList>
            <consortium name="The Broad Institute Genomics Platform"/>
            <consortium name="The Broad Institute Genome Sequencing Center for Infectious Disease"/>
            <person name="Wu L."/>
            <person name="Ma J."/>
        </authorList>
    </citation>
    <scope>NUCLEOTIDE SEQUENCE [LARGE SCALE GENOMIC DNA]</scope>
    <source>
        <strain evidence="11">CGMCC 1.15795</strain>
    </source>
</reference>
<evidence type="ECO:0000259" key="9">
    <source>
        <dbReference type="PROSITE" id="PS50109"/>
    </source>
</evidence>
<keyword evidence="7 8" id="KW-1133">Transmembrane helix</keyword>
<dbReference type="InterPro" id="IPR003661">
    <property type="entry name" value="HisK_dim/P_dom"/>
</dbReference>
<dbReference type="SMART" id="SM00387">
    <property type="entry name" value="HATPase_c"/>
    <property type="match status" value="1"/>
</dbReference>
<dbReference type="GO" id="GO:0016301">
    <property type="term" value="F:kinase activity"/>
    <property type="evidence" value="ECO:0007669"/>
    <property type="project" value="UniProtKB-KW"/>
</dbReference>
<keyword evidence="4" id="KW-0808">Transferase</keyword>
<evidence type="ECO:0000256" key="3">
    <source>
        <dbReference type="ARBA" id="ARBA00022553"/>
    </source>
</evidence>
<evidence type="ECO:0000256" key="8">
    <source>
        <dbReference type="SAM" id="Phobius"/>
    </source>
</evidence>
<protein>
    <recommendedName>
        <fullName evidence="2">histidine kinase</fullName>
        <ecNumber evidence="2">2.7.13.3</ecNumber>
    </recommendedName>
</protein>
<feature type="transmembrane region" description="Helical" evidence="8">
    <location>
        <begin position="9"/>
        <end position="30"/>
    </location>
</feature>
<evidence type="ECO:0000256" key="4">
    <source>
        <dbReference type="ARBA" id="ARBA00022679"/>
    </source>
</evidence>
<evidence type="ECO:0000313" key="10">
    <source>
        <dbReference type="EMBL" id="MFD1873909.1"/>
    </source>
</evidence>
<dbReference type="PANTHER" id="PTHR45436">
    <property type="entry name" value="SENSOR HISTIDINE KINASE YKOH"/>
    <property type="match status" value="1"/>
</dbReference>
<dbReference type="PROSITE" id="PS50109">
    <property type="entry name" value="HIS_KIN"/>
    <property type="match status" value="1"/>
</dbReference>
<dbReference type="InterPro" id="IPR036890">
    <property type="entry name" value="HATPase_C_sf"/>
</dbReference>
<sequence length="428" mass="47908">MKLLARTTFILLLYASVVAVGGTFVYYAVIHRLYYDYVDRTLGRRKLRVELALRNELRTPADLAFWHRLDHNVEFTPLPGPPPAAPGPNAFQDRLMYNTLTGKNQFYRQVAGLEAFQGKRYRLEVRTSLLDGPALLGGIVGAGALLFGVLVGGMLLIQHVLARRYWRPFFATLGVLQQYKLDQHHAPALPPTRIPEFQALNTALGHVLGRHQRLYQRQREFAENAAHELQTPLAILRTKLDLLVQAPGLTEEQAGHIEPLLAVTQRLTHLSRSLLLLTHLDQQLFFATETVDLAAVVRTQLGQLAEQLSLGNIRLETALVPRLLVSANRSLIDILVSNLLSNAIRHNLPGGELRVELTTQSLTVENTGRPQALPADQLFARLRPRPDRPPGSVGLGLPIARQISETCGFLLSYHYQEPGRHQLRVRMG</sequence>
<evidence type="ECO:0000256" key="5">
    <source>
        <dbReference type="ARBA" id="ARBA00022692"/>
    </source>
</evidence>
<keyword evidence="3" id="KW-0597">Phosphoprotein</keyword>
<evidence type="ECO:0000256" key="2">
    <source>
        <dbReference type="ARBA" id="ARBA00012438"/>
    </source>
</evidence>
<dbReference type="SUPFAM" id="SSF55874">
    <property type="entry name" value="ATPase domain of HSP90 chaperone/DNA topoisomerase II/histidine kinase"/>
    <property type="match status" value="1"/>
</dbReference>
<evidence type="ECO:0000256" key="1">
    <source>
        <dbReference type="ARBA" id="ARBA00000085"/>
    </source>
</evidence>
<keyword evidence="8" id="KW-0472">Membrane</keyword>
<name>A0ABW4QWZ5_9BACT</name>
<dbReference type="SUPFAM" id="SSF47384">
    <property type="entry name" value="Homodimeric domain of signal transducing histidine kinase"/>
    <property type="match status" value="1"/>
</dbReference>
<keyword evidence="6 10" id="KW-0418">Kinase</keyword>
<dbReference type="Pfam" id="PF02518">
    <property type="entry name" value="HATPase_c"/>
    <property type="match status" value="1"/>
</dbReference>
<feature type="domain" description="Histidine kinase" evidence="9">
    <location>
        <begin position="224"/>
        <end position="428"/>
    </location>
</feature>
<dbReference type="EC" id="2.7.13.3" evidence="2"/>
<dbReference type="InterPro" id="IPR003594">
    <property type="entry name" value="HATPase_dom"/>
</dbReference>
<dbReference type="Pfam" id="PF00512">
    <property type="entry name" value="HisKA"/>
    <property type="match status" value="1"/>
</dbReference>
<dbReference type="RefSeq" id="WP_382315213.1">
    <property type="nucleotide sequence ID" value="NZ_JBHUFD010000005.1"/>
</dbReference>
<dbReference type="CDD" id="cd00082">
    <property type="entry name" value="HisKA"/>
    <property type="match status" value="1"/>
</dbReference>
<comment type="caution">
    <text evidence="10">The sequence shown here is derived from an EMBL/GenBank/DDBJ whole genome shotgun (WGS) entry which is preliminary data.</text>
</comment>
<organism evidence="10 11">
    <name type="scientific">Hymenobacter bucti</name>
    <dbReference type="NCBI Taxonomy" id="1844114"/>
    <lineage>
        <taxon>Bacteria</taxon>
        <taxon>Pseudomonadati</taxon>
        <taxon>Bacteroidota</taxon>
        <taxon>Cytophagia</taxon>
        <taxon>Cytophagales</taxon>
        <taxon>Hymenobacteraceae</taxon>
        <taxon>Hymenobacter</taxon>
    </lineage>
</organism>
<dbReference type="EMBL" id="JBHUFD010000005">
    <property type="protein sequence ID" value="MFD1873909.1"/>
    <property type="molecule type" value="Genomic_DNA"/>
</dbReference>
<dbReference type="Proteomes" id="UP001597197">
    <property type="component" value="Unassembled WGS sequence"/>
</dbReference>
<proteinExistence type="predicted"/>
<evidence type="ECO:0000256" key="6">
    <source>
        <dbReference type="ARBA" id="ARBA00022777"/>
    </source>
</evidence>
<accession>A0ABW4QWZ5</accession>